<sequence>MRLKLLRKERPAFESQGVVVNGNRIDLPETDLKLSKHRINKKLPVLPSLNNDTSLSHDSIAPSNLSSLQAIEATCFDHGIRINLHPGTNVKHQNNQIERTPYQRSKTPNRLSAPHLINRQTRVLSPTSTTDFEHTEISTISHMQPNEIDHHHVYCSSSIVPTEYFDPSDDKLTLAKLIGNDPDLAYMSSLLLKTNAMSFHTDVSHYRLGTRFPSTVHRHSQHSNSLTSRDPIAFTPLPASSLKTIEKDILKHASRIRTRHLLESSAHHQPQQLKTPKLRTKADSSSVTNPSIKLNHSNKRQSSVKSFKPVSLEPLELLLKSSIRSSSSTSHPTSLSSNDIPSSKKKRPKSRTMPLIVNDNTKRNDINTSFTSDEHFKSSILSDESLLLSKALPADTNLNGKTPKSNSFDSGCDDHSSNCSGDSQTRTSFSINHGLLSSNPSVQFNSVSSTRRSHTSKKVSFEDQSLTVIITKSIYV</sequence>
<dbReference type="Proteomes" id="UP000663852">
    <property type="component" value="Unassembled WGS sequence"/>
</dbReference>
<evidence type="ECO:0000313" key="2">
    <source>
        <dbReference type="EMBL" id="CAF0917905.1"/>
    </source>
</evidence>
<proteinExistence type="predicted"/>
<feature type="compositionally biased region" description="Polar residues" evidence="1">
    <location>
        <begin position="396"/>
        <end position="409"/>
    </location>
</feature>
<protein>
    <submittedName>
        <fullName evidence="3">Uncharacterized protein</fullName>
    </submittedName>
</protein>
<feature type="region of interest" description="Disordered" evidence="1">
    <location>
        <begin position="394"/>
        <end position="424"/>
    </location>
</feature>
<feature type="compositionally biased region" description="Low complexity" evidence="1">
    <location>
        <begin position="323"/>
        <end position="337"/>
    </location>
</feature>
<dbReference type="AlphaFoldDB" id="A0A814II44"/>
<feature type="compositionally biased region" description="Polar residues" evidence="1">
    <location>
        <begin position="283"/>
        <end position="305"/>
    </location>
</feature>
<gene>
    <name evidence="2" type="ORF">EDS130_LOCUS10610</name>
    <name evidence="3" type="ORF">XAT740_LOCUS14504</name>
</gene>
<dbReference type="EMBL" id="CAJNOJ010000037">
    <property type="protein sequence ID" value="CAF0917905.1"/>
    <property type="molecule type" value="Genomic_DNA"/>
</dbReference>
<evidence type="ECO:0000256" key="1">
    <source>
        <dbReference type="SAM" id="MobiDB-lite"/>
    </source>
</evidence>
<dbReference type="Proteomes" id="UP000663828">
    <property type="component" value="Unassembled WGS sequence"/>
</dbReference>
<organism evidence="3 4">
    <name type="scientific">Adineta ricciae</name>
    <name type="common">Rotifer</name>
    <dbReference type="NCBI Taxonomy" id="249248"/>
    <lineage>
        <taxon>Eukaryota</taxon>
        <taxon>Metazoa</taxon>
        <taxon>Spiralia</taxon>
        <taxon>Gnathifera</taxon>
        <taxon>Rotifera</taxon>
        <taxon>Eurotatoria</taxon>
        <taxon>Bdelloidea</taxon>
        <taxon>Adinetida</taxon>
        <taxon>Adinetidae</taxon>
        <taxon>Adineta</taxon>
    </lineage>
</organism>
<reference evidence="3" key="1">
    <citation type="submission" date="2021-02" db="EMBL/GenBank/DDBJ databases">
        <authorList>
            <person name="Nowell W R."/>
        </authorList>
    </citation>
    <scope>NUCLEOTIDE SEQUENCE</scope>
</reference>
<dbReference type="OrthoDB" id="10018020at2759"/>
<feature type="region of interest" description="Disordered" evidence="1">
    <location>
        <begin position="323"/>
        <end position="369"/>
    </location>
</feature>
<evidence type="ECO:0000313" key="3">
    <source>
        <dbReference type="EMBL" id="CAF1026222.1"/>
    </source>
</evidence>
<evidence type="ECO:0000313" key="4">
    <source>
        <dbReference type="Proteomes" id="UP000663828"/>
    </source>
</evidence>
<accession>A0A814II44</accession>
<name>A0A814II44_ADIRI</name>
<keyword evidence="4" id="KW-1185">Reference proteome</keyword>
<dbReference type="EMBL" id="CAJNOR010000872">
    <property type="protein sequence ID" value="CAF1026222.1"/>
    <property type="molecule type" value="Genomic_DNA"/>
</dbReference>
<feature type="region of interest" description="Disordered" evidence="1">
    <location>
        <begin position="261"/>
        <end position="307"/>
    </location>
</feature>
<comment type="caution">
    <text evidence="3">The sequence shown here is derived from an EMBL/GenBank/DDBJ whole genome shotgun (WGS) entry which is preliminary data.</text>
</comment>